<protein>
    <submittedName>
        <fullName evidence="1">Uncharacterized protein</fullName>
    </submittedName>
</protein>
<evidence type="ECO:0000313" key="1">
    <source>
        <dbReference type="EMBL" id="CAI7997910.1"/>
    </source>
</evidence>
<sequence length="78" mass="8640">MTGLEEVHKSLHYDSAKAEVGFLCSGVCGNKDSVHVAKVVASKELWTCSKDKRRGGKLEERQKVWLDKGTSPRYSLSS</sequence>
<reference evidence="1" key="1">
    <citation type="submission" date="2023-03" db="EMBL/GenBank/DDBJ databases">
        <authorList>
            <person name="Steffen K."/>
            <person name="Cardenas P."/>
        </authorList>
    </citation>
    <scope>NUCLEOTIDE SEQUENCE</scope>
</reference>
<name>A0AA35VXY8_GEOBA</name>
<dbReference type="AlphaFoldDB" id="A0AA35VXY8"/>
<organism evidence="1 2">
    <name type="scientific">Geodia barretti</name>
    <name type="common">Barrett's horny sponge</name>
    <dbReference type="NCBI Taxonomy" id="519541"/>
    <lineage>
        <taxon>Eukaryota</taxon>
        <taxon>Metazoa</taxon>
        <taxon>Porifera</taxon>
        <taxon>Demospongiae</taxon>
        <taxon>Heteroscleromorpha</taxon>
        <taxon>Tetractinellida</taxon>
        <taxon>Astrophorina</taxon>
        <taxon>Geodiidae</taxon>
        <taxon>Geodia</taxon>
    </lineage>
</organism>
<feature type="non-terminal residue" evidence="1">
    <location>
        <position position="78"/>
    </location>
</feature>
<gene>
    <name evidence="1" type="ORF">GBAR_LOCUS2271</name>
</gene>
<comment type="caution">
    <text evidence="1">The sequence shown here is derived from an EMBL/GenBank/DDBJ whole genome shotgun (WGS) entry which is preliminary data.</text>
</comment>
<evidence type="ECO:0000313" key="2">
    <source>
        <dbReference type="Proteomes" id="UP001174909"/>
    </source>
</evidence>
<dbReference type="Proteomes" id="UP001174909">
    <property type="component" value="Unassembled WGS sequence"/>
</dbReference>
<accession>A0AA35VXY8</accession>
<proteinExistence type="predicted"/>
<keyword evidence="2" id="KW-1185">Reference proteome</keyword>
<dbReference type="EMBL" id="CASHTH010000334">
    <property type="protein sequence ID" value="CAI7997910.1"/>
    <property type="molecule type" value="Genomic_DNA"/>
</dbReference>